<proteinExistence type="predicted"/>
<comment type="caution">
    <text evidence="2">The sequence shown here is derived from an EMBL/GenBank/DDBJ whole genome shotgun (WGS) entry which is preliminary data.</text>
</comment>
<dbReference type="Gene3D" id="3.30.110.170">
    <property type="entry name" value="Protein of unknown function (DUF541), domain 1"/>
    <property type="match status" value="1"/>
</dbReference>
<dbReference type="Pfam" id="PF04402">
    <property type="entry name" value="SIMPL"/>
    <property type="match status" value="1"/>
</dbReference>
<protein>
    <submittedName>
        <fullName evidence="2">SIMPL domain-containing protein</fullName>
    </submittedName>
</protein>
<organism evidence="2 3">
    <name type="scientific">Flavobacterium myungsuense</name>
    <dbReference type="NCBI Taxonomy" id="651823"/>
    <lineage>
        <taxon>Bacteria</taxon>
        <taxon>Pseudomonadati</taxon>
        <taxon>Bacteroidota</taxon>
        <taxon>Flavobacteriia</taxon>
        <taxon>Flavobacteriales</taxon>
        <taxon>Flavobacteriaceae</taxon>
        <taxon>Flavobacterium</taxon>
    </lineage>
</organism>
<dbReference type="InterPro" id="IPR007497">
    <property type="entry name" value="SIMPL/DUF541"/>
</dbReference>
<feature type="signal peptide" evidence="1">
    <location>
        <begin position="1"/>
        <end position="18"/>
    </location>
</feature>
<keyword evidence="3" id="KW-1185">Reference proteome</keyword>
<sequence length="230" mass="25518">MKKTALIFILAFTTLLEAQELKQVPMINVSGEGKIKVVPDQALVSISLETKGTNAADVKKENDIKMDAVLKYIKKANIAKEDFQTQRVSLNPNYDYEKKKHNYLATQTVQILLKDLSKYDALVDGLVEIGINRIDNVEFKSSKFALLQSDARKLAIKDAKVKAEDFVSVLGQKVGKAITISDNSQNYNPQPIRYAMKTMSMAGDAAESRETLATGEIEIIVNVSVSFILE</sequence>
<name>A0ABW3J2T4_9FLAO</name>
<dbReference type="PANTHER" id="PTHR34387">
    <property type="entry name" value="SLR1258 PROTEIN"/>
    <property type="match status" value="1"/>
</dbReference>
<keyword evidence="1" id="KW-0732">Signal</keyword>
<feature type="chain" id="PRO_5045968496" evidence="1">
    <location>
        <begin position="19"/>
        <end position="230"/>
    </location>
</feature>
<dbReference type="PANTHER" id="PTHR34387:SF1">
    <property type="entry name" value="PERIPLASMIC IMMUNOGENIC PROTEIN"/>
    <property type="match status" value="1"/>
</dbReference>
<evidence type="ECO:0000256" key="1">
    <source>
        <dbReference type="SAM" id="SignalP"/>
    </source>
</evidence>
<dbReference type="Proteomes" id="UP001597051">
    <property type="component" value="Unassembled WGS sequence"/>
</dbReference>
<reference evidence="3" key="1">
    <citation type="journal article" date="2019" name="Int. J. Syst. Evol. Microbiol.">
        <title>The Global Catalogue of Microorganisms (GCM) 10K type strain sequencing project: providing services to taxonomists for standard genome sequencing and annotation.</title>
        <authorList>
            <consortium name="The Broad Institute Genomics Platform"/>
            <consortium name="The Broad Institute Genome Sequencing Center for Infectious Disease"/>
            <person name="Wu L."/>
            <person name="Ma J."/>
        </authorList>
    </citation>
    <scope>NUCLEOTIDE SEQUENCE [LARGE SCALE GENOMIC DNA]</scope>
    <source>
        <strain evidence="3">CECT 7649</strain>
    </source>
</reference>
<gene>
    <name evidence="2" type="ORF">ACFQ0S_09630</name>
</gene>
<accession>A0ABW3J2T4</accession>
<dbReference type="EMBL" id="JBHTIZ010000025">
    <property type="protein sequence ID" value="MFD0984732.1"/>
    <property type="molecule type" value="Genomic_DNA"/>
</dbReference>
<dbReference type="Gene3D" id="3.30.70.2970">
    <property type="entry name" value="Protein of unknown function (DUF541), domain 2"/>
    <property type="match status" value="1"/>
</dbReference>
<dbReference type="RefSeq" id="WP_379757166.1">
    <property type="nucleotide sequence ID" value="NZ_JBHSYB010000026.1"/>
</dbReference>
<dbReference type="InterPro" id="IPR052022">
    <property type="entry name" value="26kDa_periplasmic_antigen"/>
</dbReference>
<evidence type="ECO:0000313" key="2">
    <source>
        <dbReference type="EMBL" id="MFD0984732.1"/>
    </source>
</evidence>
<evidence type="ECO:0000313" key="3">
    <source>
        <dbReference type="Proteomes" id="UP001597051"/>
    </source>
</evidence>